<dbReference type="Proteomes" id="UP000814033">
    <property type="component" value="Unassembled WGS sequence"/>
</dbReference>
<organism evidence="1 2">
    <name type="scientific">Auriscalpium vulgare</name>
    <dbReference type="NCBI Taxonomy" id="40419"/>
    <lineage>
        <taxon>Eukaryota</taxon>
        <taxon>Fungi</taxon>
        <taxon>Dikarya</taxon>
        <taxon>Basidiomycota</taxon>
        <taxon>Agaricomycotina</taxon>
        <taxon>Agaricomycetes</taxon>
        <taxon>Russulales</taxon>
        <taxon>Auriscalpiaceae</taxon>
        <taxon>Auriscalpium</taxon>
    </lineage>
</organism>
<gene>
    <name evidence="1" type="ORF">FA95DRAFT_1495630</name>
</gene>
<reference evidence="1" key="1">
    <citation type="submission" date="2021-02" db="EMBL/GenBank/DDBJ databases">
        <authorList>
            <consortium name="DOE Joint Genome Institute"/>
            <person name="Ahrendt S."/>
            <person name="Looney B.P."/>
            <person name="Miyauchi S."/>
            <person name="Morin E."/>
            <person name="Drula E."/>
            <person name="Courty P.E."/>
            <person name="Chicoki N."/>
            <person name="Fauchery L."/>
            <person name="Kohler A."/>
            <person name="Kuo A."/>
            <person name="Labutti K."/>
            <person name="Pangilinan J."/>
            <person name="Lipzen A."/>
            <person name="Riley R."/>
            <person name="Andreopoulos W."/>
            <person name="He G."/>
            <person name="Johnson J."/>
            <person name="Barry K.W."/>
            <person name="Grigoriev I.V."/>
            <person name="Nagy L."/>
            <person name="Hibbett D."/>
            <person name="Henrissat B."/>
            <person name="Matheny P.B."/>
            <person name="Labbe J."/>
            <person name="Martin F."/>
        </authorList>
    </citation>
    <scope>NUCLEOTIDE SEQUENCE</scope>
    <source>
        <strain evidence="1">FP105234-sp</strain>
    </source>
</reference>
<keyword evidence="2" id="KW-1185">Reference proteome</keyword>
<evidence type="ECO:0000313" key="2">
    <source>
        <dbReference type="Proteomes" id="UP000814033"/>
    </source>
</evidence>
<dbReference type="EMBL" id="MU275955">
    <property type="protein sequence ID" value="KAI0045300.1"/>
    <property type="molecule type" value="Genomic_DNA"/>
</dbReference>
<proteinExistence type="predicted"/>
<sequence length="1627" mass="180716">MKDKHDKLPLEIEEAHPPEWLPEAHSSADLGFIGYYPPRPRQEEDILTETNVKNGLHLQTIVSVGHLPHSSTWGAQDLVKNRFNYENAVSELEDFMNQIFARRAELVPAIPPSTFRMPSRVTLNDTKRLAWFADLANPDVPLHKLGKSVPHGAKGHDLLDLLQTNNVAIPRAVWFLRVFGANEVAGLRHKPNYDPTQYSIDWATIVTSHIKKQLGDINLPSAPRPGLNIKSTFKGVLSEFESRERWISRFRYSLDLLRSFYAEGLVDNRTFLSWLVGSMSACNLAQAGFVARLAEAYLDGVLSCRALTRPFVEACLNKITEIRTSAARELLPRVEASLRSFLQRACLVLPDAFISPRMWITHAALLDEVLNREPNSAQVESPGDVVVGLLAENFYDIQKRNDAMWFRNMPPRLLARLTDAVADVSRLNAFTSTTDFSTVPFFPATLSTIIPPSFADKLDRLLTWAVTPLQYGDHRPYAAVTLLRRWRARAARRVLGADPGLQDLLFAWLDAAPRAHLPAIALLFGELVRENMFEYTAYIQRLIARGEPGLQNSEVGEGSPHRDFMTWIPLHASPAAIVNQRRVTLYGARARETPEESNERTMRREIRMLLPDVFHRRQFFLCGDISSTCETVLKSSRYQQVRTIRNWLLPILLERIPGHMDDSLTQDSALLTYCTAVDLMAQIKCYRAILDLTLAALEHFCAPDCLVVLVETLWRYATIWASMDVQEDITRALHSTHQMCKSRGVHSRALLDLLMEMDGGRHLEAAARRTLETEIANFALALRPADSDPEVVPTHLQEILLLPNDPRPDAASMLANSLWYRYRAAPNWAWRVWDNTFASLRISLPTLDADTARARALGYANFLFHIDQHLPDGLDEHIFQWFIEPGVAELTAIDADAWNTVSVTLLYLVVQGVLSTTTILRGLVYPLWSFALTEGGHLASQPPSVYLRAAHDLFAQLILHNEAGVDFTLSPINFIQLQRIIARRQDVFAEPHLSLLIASIPTLVFLEHDSNVPQELRPLSAALRGAVCETVEFRQGVYRDLNAARDAFEHSLQYDSLDESLVEPLMDALRLILNVARTGALAIGSSEWLDTSALLSPWKLAATAIEVQFSLKQMGERLALGTPHTHGNTKVDKLIAKFMHHHMSTEEADFVAEMARGVGPTIACKFVNTGFVCIANILNAVQTPFTIQGVQEIVDVASEQLRLLAHVVELVRDDHTVLPSVDTMAQDQFITALATKIGAFEAVIRDGVSSRTGILPAQATQGAVLMARLLQFNLGCRGIWTPKTRSMSSRLCSLMFDLTLASQYAHAAGDYLNTSAFPIFLDTYMYLLDEIAHDTKSTATEPTLNYPQTRLADLPADMPAEYRLQLRCLLPYPPPSEGVADLAYASRDASGQVVIGAAVVNRPWEWVESLGDHAVGDVKDDQQVNEQSAHKGQPAIKNSGSLSLELFAGRATGDRVIDSHQGAQANLWSFQDNLSAQSMLARDWMETRVDLVGDAVSGGSRLRGEDDDEVGELPTFSASQDGRAMRKPSPASSVRSRGSGRMSAPSSRLQSPALSFPPGSSSKSDDPMTLDNPGSSPINGRRSSKRKASIISVDADSDIEIIEDTASLPPAKRAKGKAPAKPRGKKK</sequence>
<accession>A0ACB8RNV1</accession>
<protein>
    <submittedName>
        <fullName evidence="1">Uncharacterized protein</fullName>
    </submittedName>
</protein>
<comment type="caution">
    <text evidence="1">The sequence shown here is derived from an EMBL/GenBank/DDBJ whole genome shotgun (WGS) entry which is preliminary data.</text>
</comment>
<reference evidence="1" key="2">
    <citation type="journal article" date="2022" name="New Phytol.">
        <title>Evolutionary transition to the ectomycorrhizal habit in the genomes of a hyperdiverse lineage of mushroom-forming fungi.</title>
        <authorList>
            <person name="Looney B."/>
            <person name="Miyauchi S."/>
            <person name="Morin E."/>
            <person name="Drula E."/>
            <person name="Courty P.E."/>
            <person name="Kohler A."/>
            <person name="Kuo A."/>
            <person name="LaButti K."/>
            <person name="Pangilinan J."/>
            <person name="Lipzen A."/>
            <person name="Riley R."/>
            <person name="Andreopoulos W."/>
            <person name="He G."/>
            <person name="Johnson J."/>
            <person name="Nolan M."/>
            <person name="Tritt A."/>
            <person name="Barry K.W."/>
            <person name="Grigoriev I.V."/>
            <person name="Nagy L.G."/>
            <person name="Hibbett D."/>
            <person name="Henrissat B."/>
            <person name="Matheny P.B."/>
            <person name="Labbe J."/>
            <person name="Martin F.M."/>
        </authorList>
    </citation>
    <scope>NUCLEOTIDE SEQUENCE</scope>
    <source>
        <strain evidence="1">FP105234-sp</strain>
    </source>
</reference>
<evidence type="ECO:0000313" key="1">
    <source>
        <dbReference type="EMBL" id="KAI0045300.1"/>
    </source>
</evidence>
<name>A0ACB8RNV1_9AGAM</name>